<accession>A0A9D1IBX3</accession>
<dbReference type="InterPro" id="IPR036890">
    <property type="entry name" value="HATPase_C_sf"/>
</dbReference>
<dbReference type="GO" id="GO:0005524">
    <property type="term" value="F:ATP binding"/>
    <property type="evidence" value="ECO:0007669"/>
    <property type="project" value="UniProtKB-KW"/>
</dbReference>
<comment type="caution">
    <text evidence="1">The sequence shown here is derived from an EMBL/GenBank/DDBJ whole genome shotgun (WGS) entry which is preliminary data.</text>
</comment>
<reference evidence="1" key="2">
    <citation type="journal article" date="2021" name="PeerJ">
        <title>Extensive microbial diversity within the chicken gut microbiome revealed by metagenomics and culture.</title>
        <authorList>
            <person name="Gilroy R."/>
            <person name="Ravi A."/>
            <person name="Getino M."/>
            <person name="Pursley I."/>
            <person name="Horton D.L."/>
            <person name="Alikhan N.F."/>
            <person name="Baker D."/>
            <person name="Gharbi K."/>
            <person name="Hall N."/>
            <person name="Watson M."/>
            <person name="Adriaenssens E.M."/>
            <person name="Foster-Nyarko E."/>
            <person name="Jarju S."/>
            <person name="Secka A."/>
            <person name="Antonio M."/>
            <person name="Oren A."/>
            <person name="Chaudhuri R.R."/>
            <person name="La Ragione R."/>
            <person name="Hildebrand F."/>
            <person name="Pallen M.J."/>
        </authorList>
    </citation>
    <scope>NUCLEOTIDE SEQUENCE</scope>
    <source>
        <strain evidence="1">ChiHcec3-11533</strain>
    </source>
</reference>
<reference evidence="1" key="1">
    <citation type="submission" date="2020-10" db="EMBL/GenBank/DDBJ databases">
        <authorList>
            <person name="Gilroy R."/>
        </authorList>
    </citation>
    <scope>NUCLEOTIDE SEQUENCE</scope>
    <source>
        <strain evidence="1">ChiHcec3-11533</strain>
    </source>
</reference>
<keyword evidence="1" id="KW-0547">Nucleotide-binding</keyword>
<dbReference type="Gene3D" id="3.30.565.10">
    <property type="entry name" value="Histidine kinase-like ATPase, C-terminal domain"/>
    <property type="match status" value="1"/>
</dbReference>
<organism evidence="1 2">
    <name type="scientific">Candidatus Pullichristensenella excrementigallinarum</name>
    <dbReference type="NCBI Taxonomy" id="2840907"/>
    <lineage>
        <taxon>Bacteria</taxon>
        <taxon>Bacillati</taxon>
        <taxon>Bacillota</taxon>
        <taxon>Clostridia</taxon>
        <taxon>Candidatus Pullichristensenella</taxon>
    </lineage>
</organism>
<keyword evidence="1" id="KW-0067">ATP-binding</keyword>
<sequence length="127" mass="13817">MAIGKVELSFPSDKSMMLVLRLTAAGVLARAGLTVDVMDDVKLAVEEACNCLIGQECPPDRILCAFERKDRDLEISVCALGTEVGKCGMEEDELRVVRAILESMVSSVEIDQTGGWIRKISMKVALN</sequence>
<evidence type="ECO:0000313" key="1">
    <source>
        <dbReference type="EMBL" id="HIU34418.1"/>
    </source>
</evidence>
<dbReference type="Proteomes" id="UP000824072">
    <property type="component" value="Unassembled WGS sequence"/>
</dbReference>
<dbReference type="AlphaFoldDB" id="A0A9D1IBX3"/>
<evidence type="ECO:0000313" key="2">
    <source>
        <dbReference type="Proteomes" id="UP000824072"/>
    </source>
</evidence>
<name>A0A9D1IBX3_9FIRM</name>
<dbReference type="EMBL" id="DVMU01000174">
    <property type="protein sequence ID" value="HIU34418.1"/>
    <property type="molecule type" value="Genomic_DNA"/>
</dbReference>
<protein>
    <submittedName>
        <fullName evidence="1">ATP-binding protein</fullName>
    </submittedName>
</protein>
<proteinExistence type="predicted"/>
<gene>
    <name evidence="1" type="ORF">IAB02_07625</name>
</gene>